<comment type="caution">
    <text evidence="6">The sequence shown here is derived from an EMBL/GenBank/DDBJ whole genome shotgun (WGS) entry which is preliminary data.</text>
</comment>
<dbReference type="InterPro" id="IPR036568">
    <property type="entry name" value="GGCT-like_sf"/>
</dbReference>
<dbReference type="AlphaFoldDB" id="A0AAV9P213"/>
<dbReference type="Proteomes" id="UP001337655">
    <property type="component" value="Unassembled WGS sequence"/>
</dbReference>
<accession>A0AAV9P213</accession>
<reference evidence="6 7" key="1">
    <citation type="submission" date="2023-08" db="EMBL/GenBank/DDBJ databases">
        <title>Black Yeasts Isolated from many extreme environments.</title>
        <authorList>
            <person name="Coleine C."/>
            <person name="Stajich J.E."/>
            <person name="Selbmann L."/>
        </authorList>
    </citation>
    <scope>NUCLEOTIDE SEQUENCE [LARGE SCALE GENOMIC DNA]</scope>
    <source>
        <strain evidence="6 7">CCFEE 5935</strain>
    </source>
</reference>
<evidence type="ECO:0000256" key="2">
    <source>
        <dbReference type="ARBA" id="ARBA00022679"/>
    </source>
</evidence>
<evidence type="ECO:0000313" key="7">
    <source>
        <dbReference type="Proteomes" id="UP001337655"/>
    </source>
</evidence>
<dbReference type="EMBL" id="JAVRRT010000013">
    <property type="protein sequence ID" value="KAK5166429.1"/>
    <property type="molecule type" value="Genomic_DNA"/>
</dbReference>
<feature type="region of interest" description="Disordered" evidence="4">
    <location>
        <begin position="171"/>
        <end position="203"/>
    </location>
</feature>
<dbReference type="Pfam" id="PF06094">
    <property type="entry name" value="GGACT"/>
    <property type="match status" value="1"/>
</dbReference>
<protein>
    <recommendedName>
        <fullName evidence="3">Putative gamma-glutamylcyclotransferase</fullName>
    </recommendedName>
</protein>
<feature type="domain" description="Gamma-glutamylcyclotransferase AIG2-like" evidence="5">
    <location>
        <begin position="9"/>
        <end position="142"/>
    </location>
</feature>
<name>A0AAV9P213_9PEZI</name>
<dbReference type="Gene3D" id="3.10.490.10">
    <property type="entry name" value="Gamma-glutamyl cyclotransferase-like"/>
    <property type="match status" value="1"/>
</dbReference>
<dbReference type="GO" id="GO:0016740">
    <property type="term" value="F:transferase activity"/>
    <property type="evidence" value="ECO:0007669"/>
    <property type="project" value="UniProtKB-KW"/>
</dbReference>
<keyword evidence="7" id="KW-1185">Reference proteome</keyword>
<sequence length="203" mass="22827">MADPTHTAFFYGTLMAPAVLHRVCDGTASHNDPTRRTTPFTTAPAILHDYRRHRVEGADYPAILPTSGASVRGTYVTGLTEADMWRLDIFEGSDYERKFVKCKLLTEVGDEEGKGNVKGEEVEAETYVWVSEREDLEDREWDFREFQREKLRFWAGTDDEYEEVDEAVAAAGKDGTGGRGANGAITEALKEEQKKDEKLRNAV</sequence>
<dbReference type="PANTHER" id="PTHR31544">
    <property type="entry name" value="AIG2-LIKE PROTEIN D"/>
    <property type="match status" value="1"/>
</dbReference>
<dbReference type="RefSeq" id="XP_064656311.1">
    <property type="nucleotide sequence ID" value="XM_064805206.1"/>
</dbReference>
<dbReference type="InterPro" id="IPR009288">
    <property type="entry name" value="AIG2-like_dom"/>
</dbReference>
<evidence type="ECO:0000259" key="5">
    <source>
        <dbReference type="Pfam" id="PF06094"/>
    </source>
</evidence>
<dbReference type="InterPro" id="IPR045038">
    <property type="entry name" value="AIG2-like"/>
</dbReference>
<evidence type="ECO:0000256" key="3">
    <source>
        <dbReference type="ARBA" id="ARBA00030602"/>
    </source>
</evidence>
<dbReference type="CDD" id="cd06661">
    <property type="entry name" value="GGCT_like"/>
    <property type="match status" value="1"/>
</dbReference>
<comment type="similarity">
    <text evidence="1">Belongs to the gamma-glutamylcyclotransferase family.</text>
</comment>
<keyword evidence="2" id="KW-0808">Transferase</keyword>
<evidence type="ECO:0000313" key="6">
    <source>
        <dbReference type="EMBL" id="KAK5166429.1"/>
    </source>
</evidence>
<gene>
    <name evidence="6" type="ORF">LTR77_007972</name>
</gene>
<evidence type="ECO:0000256" key="4">
    <source>
        <dbReference type="SAM" id="MobiDB-lite"/>
    </source>
</evidence>
<organism evidence="6 7">
    <name type="scientific">Saxophila tyrrhenica</name>
    <dbReference type="NCBI Taxonomy" id="1690608"/>
    <lineage>
        <taxon>Eukaryota</taxon>
        <taxon>Fungi</taxon>
        <taxon>Dikarya</taxon>
        <taxon>Ascomycota</taxon>
        <taxon>Pezizomycotina</taxon>
        <taxon>Dothideomycetes</taxon>
        <taxon>Dothideomycetidae</taxon>
        <taxon>Mycosphaerellales</taxon>
        <taxon>Extremaceae</taxon>
        <taxon>Saxophila</taxon>
    </lineage>
</organism>
<dbReference type="PANTHER" id="PTHR31544:SF2">
    <property type="entry name" value="AIG2-LIKE PROTEIN D"/>
    <property type="match status" value="1"/>
</dbReference>
<proteinExistence type="inferred from homology"/>
<feature type="compositionally biased region" description="Basic and acidic residues" evidence="4">
    <location>
        <begin position="188"/>
        <end position="203"/>
    </location>
</feature>
<dbReference type="GeneID" id="89929306"/>
<dbReference type="SUPFAM" id="SSF110857">
    <property type="entry name" value="Gamma-glutamyl cyclotransferase-like"/>
    <property type="match status" value="1"/>
</dbReference>
<dbReference type="InterPro" id="IPR013024">
    <property type="entry name" value="GGCT-like"/>
</dbReference>
<evidence type="ECO:0000256" key="1">
    <source>
        <dbReference type="ARBA" id="ARBA00008861"/>
    </source>
</evidence>